<accession>A0AA36DGA5</accession>
<keyword evidence="4" id="KW-1185">Reference proteome</keyword>
<evidence type="ECO:0000256" key="2">
    <source>
        <dbReference type="SAM" id="SignalP"/>
    </source>
</evidence>
<feature type="signal peptide" evidence="2">
    <location>
        <begin position="1"/>
        <end position="17"/>
    </location>
</feature>
<feature type="compositionally biased region" description="Basic residues" evidence="1">
    <location>
        <begin position="593"/>
        <end position="602"/>
    </location>
</feature>
<reference evidence="3" key="1">
    <citation type="submission" date="2023-06" db="EMBL/GenBank/DDBJ databases">
        <authorList>
            <person name="Delattre M."/>
        </authorList>
    </citation>
    <scope>NUCLEOTIDE SEQUENCE</scope>
    <source>
        <strain evidence="3">AF72</strain>
    </source>
</reference>
<dbReference type="EMBL" id="CATQJA010002709">
    <property type="protein sequence ID" value="CAJ0587124.1"/>
    <property type="molecule type" value="Genomic_DNA"/>
</dbReference>
<dbReference type="CDD" id="cd22265">
    <property type="entry name" value="UDM1_RNF168"/>
    <property type="match status" value="1"/>
</dbReference>
<feature type="chain" id="PRO_5041380711" evidence="2">
    <location>
        <begin position="18"/>
        <end position="706"/>
    </location>
</feature>
<dbReference type="Proteomes" id="UP001177023">
    <property type="component" value="Unassembled WGS sequence"/>
</dbReference>
<sequence length="706" mass="80391">MCRVGWGLALFLGLAEAGRQSVAALSSHEDVVQYFYVLFPKTEERPYIPPVLVPYMAPSPHPRALAFFLPGPLAEWVQNNNPFRDTQKTTPFDVDQYPAIPLKDLPPIPREIAHQMQKKVEQSFNGDAPRSEPASNLAPTAPQAAFEDAMPKPAAPSPVEPSARAGKRRWQDEAVDEILNDPEMSEEQIEKLLKGLLSDDERRMVMSAGVTHRVSEALALPSLTHTSTVRLLKKRRRRVRQRVINTNLEHLPYESSHAQTEAIATKPPQPLVSTQRPRRLKLRRRRKRVFKKLYEAPTMKDSASLPRASPPRERFVKFFTRHINREQLEEEQRKLETLNPNAVYDIAVPFVSRTTIAPTRHLTIRVLQNQTGPDTIASDNGAGAAVLTSRRKPKQLKESTFLYSDVASYATTESPISLTTTESRLNENGAESAEQSTQLVEATTQKMKGSAEHLYRHRARMYGITSNVADKDGAVLAPPSLASNQAAARARYRAQEQERIRLAEQMERAEELANQRLEEQRIREQREEEERLIAEENEQKRLREEEANRMAIVMEEEQRRVEEDRIAREQWERELQQKIAEETRKREEAEKATKRRKAKRRHDTVEEDEKSDEGTSDEEPSISVLPPASNAGATGFVQIPMNEYAAILQKARGSESQDQLRLQQLLSLQNRLPDGYSMVPGNTLNQQQYQGYGLYGLPYNKKKLMA</sequence>
<evidence type="ECO:0000313" key="4">
    <source>
        <dbReference type="Proteomes" id="UP001177023"/>
    </source>
</evidence>
<name>A0AA36DGA5_9BILA</name>
<keyword evidence="2" id="KW-0732">Signal</keyword>
<proteinExistence type="predicted"/>
<dbReference type="AlphaFoldDB" id="A0AA36DGA5"/>
<feature type="compositionally biased region" description="Acidic residues" evidence="1">
    <location>
        <begin position="605"/>
        <end position="620"/>
    </location>
</feature>
<evidence type="ECO:0000313" key="3">
    <source>
        <dbReference type="EMBL" id="CAJ0587124.1"/>
    </source>
</evidence>
<evidence type="ECO:0000256" key="1">
    <source>
        <dbReference type="SAM" id="MobiDB-lite"/>
    </source>
</evidence>
<organism evidence="3 4">
    <name type="scientific">Mesorhabditis spiculigera</name>
    <dbReference type="NCBI Taxonomy" id="96644"/>
    <lineage>
        <taxon>Eukaryota</taxon>
        <taxon>Metazoa</taxon>
        <taxon>Ecdysozoa</taxon>
        <taxon>Nematoda</taxon>
        <taxon>Chromadorea</taxon>
        <taxon>Rhabditida</taxon>
        <taxon>Rhabditina</taxon>
        <taxon>Rhabditomorpha</taxon>
        <taxon>Rhabditoidea</taxon>
        <taxon>Rhabditidae</taxon>
        <taxon>Mesorhabditinae</taxon>
        <taxon>Mesorhabditis</taxon>
    </lineage>
</organism>
<feature type="non-terminal residue" evidence="3">
    <location>
        <position position="706"/>
    </location>
</feature>
<feature type="compositionally biased region" description="Basic and acidic residues" evidence="1">
    <location>
        <begin position="582"/>
        <end position="592"/>
    </location>
</feature>
<feature type="region of interest" description="Disordered" evidence="1">
    <location>
        <begin position="582"/>
        <end position="630"/>
    </location>
</feature>
<protein>
    <submittedName>
        <fullName evidence="3">Uncharacterized protein</fullName>
    </submittedName>
</protein>
<feature type="region of interest" description="Disordered" evidence="1">
    <location>
        <begin position="117"/>
        <end position="170"/>
    </location>
</feature>
<gene>
    <name evidence="3" type="ORF">MSPICULIGERA_LOCUS25101</name>
</gene>
<comment type="caution">
    <text evidence="3">The sequence shown here is derived from an EMBL/GenBank/DDBJ whole genome shotgun (WGS) entry which is preliminary data.</text>
</comment>